<dbReference type="OrthoDB" id="349484at2759"/>
<evidence type="ECO:0000313" key="2">
    <source>
        <dbReference type="EMBL" id="KOB88395.1"/>
    </source>
</evidence>
<organism evidence="2 3">
    <name type="scientific">Plasmodium falciparum (isolate Dd2)</name>
    <dbReference type="NCBI Taxonomy" id="57267"/>
    <lineage>
        <taxon>Eukaryota</taxon>
        <taxon>Sar</taxon>
        <taxon>Alveolata</taxon>
        <taxon>Apicomplexa</taxon>
        <taxon>Aconoidasida</taxon>
        <taxon>Haemosporida</taxon>
        <taxon>Plasmodiidae</taxon>
        <taxon>Plasmodium</taxon>
        <taxon>Plasmodium (Laverania)</taxon>
    </lineage>
</organism>
<dbReference type="AlphaFoldDB" id="A0A0L7M743"/>
<evidence type="ECO:0000256" key="1">
    <source>
        <dbReference type="SAM" id="MobiDB-lite"/>
    </source>
</evidence>
<reference evidence="3" key="1">
    <citation type="submission" date="2006-09" db="EMBL/GenBank/DDBJ databases">
        <title>Annotation of Plasmodium falciparum Dd2.</title>
        <authorList>
            <consortium name="The Broad Institute Genome Sequencing Platform"/>
            <person name="Volkman S.K."/>
            <person name="Neafsey D.E."/>
            <person name="Dash A.P."/>
            <person name="Chitnis C.E."/>
            <person name="Hartl D.L."/>
            <person name="Young S.K."/>
            <person name="Zeng Q."/>
            <person name="Koehrsen M."/>
            <person name="Alvarado L."/>
            <person name="Berlin A."/>
            <person name="Borenstein D."/>
            <person name="Chapman S.B."/>
            <person name="Chen Z."/>
            <person name="Engels R."/>
            <person name="Freedman E."/>
            <person name="Gellesch M."/>
            <person name="Goldberg J."/>
            <person name="Griggs A."/>
            <person name="Gujja S."/>
            <person name="Heilman E.R."/>
            <person name="Heiman D.I."/>
            <person name="Howarth C."/>
            <person name="Jen D."/>
            <person name="Larson L."/>
            <person name="Mehta T."/>
            <person name="Neiman D."/>
            <person name="Park D."/>
            <person name="Pearson M."/>
            <person name="Roberts A."/>
            <person name="Saif S."/>
            <person name="Shea T."/>
            <person name="Shenoy N."/>
            <person name="Sisk P."/>
            <person name="Stolte C."/>
            <person name="Sykes S."/>
            <person name="Walk T."/>
            <person name="White J."/>
            <person name="Yandava C."/>
            <person name="Haas B."/>
            <person name="Henn M.R."/>
            <person name="Nusbaum C."/>
            <person name="Birren B."/>
        </authorList>
    </citation>
    <scope>NUCLEOTIDE SEQUENCE [LARGE SCALE GENOMIC DNA]</scope>
</reference>
<dbReference type="Proteomes" id="UP000054282">
    <property type="component" value="Unassembled WGS sequence"/>
</dbReference>
<feature type="compositionally biased region" description="Low complexity" evidence="1">
    <location>
        <begin position="417"/>
        <end position="448"/>
    </location>
</feature>
<sequence length="575" mass="67758">MQFDKINKNYLNHDYQITKKASKNKKKLNWSGKNNIYVNKYNVRFAPIKNCKNNYFDNRTMNMNNNYYENKNGIHDENINDTIICNICGKSRENVNIDTYTDNNNNNINNHLISLLCTDLENAHNIMTHHPIINDSDVIINKNKCNCYDNNVSQNLNKTVDNFCVQESMNNTKKNSCTSSHFENMHEINMNNTGEIFLNGLTNNISTVSEYNNINISNNNNNNNNNNSDVCHNVVNEDNNETNINSHGNHLMCSNKNEIYENNKKNNLDKNFCTHPNSHMNYQGNKIGLKKCASNKMYKLNTSMNNVNNCVVNNNKDYEGKYFSARYDGNTYFTRSKTKEYAYNNFHHTNFKYNKNNYFEKNCSRNNKVISCHNYNCTKNIKSKVDECIHVNVSSICDEKNEDDKEYKIRESSQIENNNNDNNNNDDNNDNNNNDNNNDNNNNNNNDNNNKKKNKNNKNKGYIITDYSKGYISYDQTNSYNNQHLNNNMKDDKIYNIEEKEKAHFDDYNYMNDQNKKYKNHYYDNVKFDLSYEIEEDKKQRKKKIWKTPFGNKSIYKNARERVQSILANRRGLEK</sequence>
<dbReference type="KEGG" id="pfd:PFDG_02092"/>
<dbReference type="EMBL" id="GG701635">
    <property type="protein sequence ID" value="KOB88395.1"/>
    <property type="molecule type" value="Genomic_DNA"/>
</dbReference>
<feature type="region of interest" description="Disordered" evidence="1">
    <location>
        <begin position="413"/>
        <end position="460"/>
    </location>
</feature>
<gene>
    <name evidence="2" type="ORF">PFDG_02092</name>
</gene>
<accession>A0A0L7M743</accession>
<protein>
    <submittedName>
        <fullName evidence="2">Uncharacterized protein</fullName>
    </submittedName>
</protein>
<reference evidence="3" key="2">
    <citation type="submission" date="2006-09" db="EMBL/GenBank/DDBJ databases">
        <title>The genome sequence of Plasmodium falciparum Dd2.</title>
        <authorList>
            <consortium name="The Broad Institute Genome Sequencing Platform"/>
            <person name="Birren B."/>
            <person name="Lander E."/>
            <person name="Galagan J."/>
            <person name="Nusbaum C."/>
            <person name="Devon K."/>
            <person name="Henn M."/>
            <person name="Jaffe D."/>
            <person name="Butler J."/>
            <person name="Alvarez P."/>
            <person name="Gnerre S."/>
            <person name="Grabherr M."/>
            <person name="Kleber M."/>
            <person name="Mauceli E."/>
            <person name="Brockman W."/>
            <person name="MacCallum I.A."/>
            <person name="Rounsley S."/>
            <person name="Young S."/>
            <person name="LaButti K."/>
            <person name="Pushparaj V."/>
            <person name="DeCaprio D."/>
            <person name="Crawford M."/>
            <person name="Koehrsen M."/>
            <person name="Engels R."/>
            <person name="Montgomery P."/>
            <person name="Pearson M."/>
            <person name="Howarth C."/>
            <person name="Larson L."/>
            <person name="Luoma S."/>
            <person name="White J."/>
            <person name="Kodira C."/>
            <person name="Zeng Q."/>
            <person name="O'Leary S."/>
            <person name="Yandava C."/>
            <person name="Alvarado L."/>
            <person name="Wirth D."/>
            <person name="Volkman S."/>
            <person name="Hartl D."/>
        </authorList>
    </citation>
    <scope>NUCLEOTIDE SEQUENCE [LARGE SCALE GENOMIC DNA]</scope>
</reference>
<proteinExistence type="predicted"/>
<name>A0A0L7M743_PLAF4</name>
<evidence type="ECO:0000313" key="3">
    <source>
        <dbReference type="Proteomes" id="UP000054282"/>
    </source>
</evidence>